<dbReference type="InterPro" id="IPR051044">
    <property type="entry name" value="MAG_DAG_Lipase"/>
</dbReference>
<reference evidence="3 4" key="1">
    <citation type="submission" date="2023-11" db="EMBL/GenBank/DDBJ databases">
        <title>MicrobeMod: A computational toolkit for identifying prokaryotic methylation and restriction-modification with nanopore sequencing.</title>
        <authorList>
            <person name="Crits-Christoph A."/>
            <person name="Kang S.C."/>
            <person name="Lee H."/>
            <person name="Ostrov N."/>
        </authorList>
    </citation>
    <scope>NUCLEOTIDE SEQUENCE [LARGE SCALE GENOMIC DNA]</scope>
    <source>
        <strain evidence="3 4">ATCC 14820</strain>
    </source>
</reference>
<dbReference type="SUPFAM" id="SSF53474">
    <property type="entry name" value="alpha/beta-Hydrolases"/>
    <property type="match status" value="1"/>
</dbReference>
<name>A0ABU4PR55_9SPHN</name>
<dbReference type="Proteomes" id="UP001279660">
    <property type="component" value="Unassembled WGS sequence"/>
</dbReference>
<proteinExistence type="predicted"/>
<protein>
    <submittedName>
        <fullName evidence="3">Alpha/beta hydrolase</fullName>
    </submittedName>
</protein>
<sequence length="306" mass="33838">MVRATPSSWPNRHRADPPLFRRQKMPQFSSSAMQDHWVDGAAGRLFVRHWPAIGTAAASFVICHGFNAHSGHYARAAEVFAQRGFAVTAPDLRGRGHSEGERFYVDSFDDYVSDLSHAIDFARAQAPDLPVYLLGHSAGGVIALSYVLGHQDRIAGLICESFAYRVFAPDFALTLLRGASHVVPHAHVLRLKIADFSRDPAWIEQLEHDPLVRDEVQPVQTVAALARAADRLRATFDRVALPVLILHGDADKAADVEGSREFFDAASASDKTLKLYEGHYHDLLNDLDRDRVTNDIGNWIAQRASG</sequence>
<dbReference type="Pfam" id="PF12146">
    <property type="entry name" value="Hydrolase_4"/>
    <property type="match status" value="1"/>
</dbReference>
<comment type="caution">
    <text evidence="3">The sequence shown here is derived from an EMBL/GenBank/DDBJ whole genome shotgun (WGS) entry which is preliminary data.</text>
</comment>
<dbReference type="InterPro" id="IPR022742">
    <property type="entry name" value="Hydrolase_4"/>
</dbReference>
<dbReference type="PRINTS" id="PR00111">
    <property type="entry name" value="ABHYDROLASE"/>
</dbReference>
<organism evidence="3 4">
    <name type="scientific">Sphingomonas echinoides</name>
    <dbReference type="NCBI Taxonomy" id="59803"/>
    <lineage>
        <taxon>Bacteria</taxon>
        <taxon>Pseudomonadati</taxon>
        <taxon>Pseudomonadota</taxon>
        <taxon>Alphaproteobacteria</taxon>
        <taxon>Sphingomonadales</taxon>
        <taxon>Sphingomonadaceae</taxon>
        <taxon>Sphingomonas</taxon>
    </lineage>
</organism>
<feature type="compositionally biased region" description="Polar residues" evidence="1">
    <location>
        <begin position="1"/>
        <end position="10"/>
    </location>
</feature>
<evidence type="ECO:0000313" key="4">
    <source>
        <dbReference type="Proteomes" id="UP001279660"/>
    </source>
</evidence>
<gene>
    <name evidence="3" type="ORF">SIL82_17850</name>
</gene>
<keyword evidence="4" id="KW-1185">Reference proteome</keyword>
<dbReference type="Gene3D" id="3.40.50.1820">
    <property type="entry name" value="alpha/beta hydrolase"/>
    <property type="match status" value="1"/>
</dbReference>
<evidence type="ECO:0000259" key="2">
    <source>
        <dbReference type="Pfam" id="PF12146"/>
    </source>
</evidence>
<feature type="region of interest" description="Disordered" evidence="1">
    <location>
        <begin position="1"/>
        <end position="21"/>
    </location>
</feature>
<dbReference type="InterPro" id="IPR029058">
    <property type="entry name" value="AB_hydrolase_fold"/>
</dbReference>
<dbReference type="GO" id="GO:0016787">
    <property type="term" value="F:hydrolase activity"/>
    <property type="evidence" value="ECO:0007669"/>
    <property type="project" value="UniProtKB-KW"/>
</dbReference>
<dbReference type="InterPro" id="IPR000073">
    <property type="entry name" value="AB_hydrolase_1"/>
</dbReference>
<feature type="domain" description="Serine aminopeptidase S33" evidence="2">
    <location>
        <begin position="56"/>
        <end position="288"/>
    </location>
</feature>
<keyword evidence="3" id="KW-0378">Hydrolase</keyword>
<accession>A0ABU4PR55</accession>
<dbReference type="PANTHER" id="PTHR11614">
    <property type="entry name" value="PHOSPHOLIPASE-RELATED"/>
    <property type="match status" value="1"/>
</dbReference>
<dbReference type="EMBL" id="JAWXXV010000001">
    <property type="protein sequence ID" value="MDX5986125.1"/>
    <property type="molecule type" value="Genomic_DNA"/>
</dbReference>
<dbReference type="RefSeq" id="WP_319625189.1">
    <property type="nucleotide sequence ID" value="NZ_JAWXXV010000001.1"/>
</dbReference>
<evidence type="ECO:0000256" key="1">
    <source>
        <dbReference type="SAM" id="MobiDB-lite"/>
    </source>
</evidence>
<evidence type="ECO:0000313" key="3">
    <source>
        <dbReference type="EMBL" id="MDX5986125.1"/>
    </source>
</evidence>